<comment type="caution">
    <text evidence="3">The sequence shown here is derived from an EMBL/GenBank/DDBJ whole genome shotgun (WGS) entry which is preliminary data.</text>
</comment>
<name>A0ABN0YHR8_9ACTN</name>
<reference evidence="3 4" key="1">
    <citation type="journal article" date="2019" name="Int. J. Syst. Evol. Microbiol.">
        <title>The Global Catalogue of Microorganisms (GCM) 10K type strain sequencing project: providing services to taxonomists for standard genome sequencing and annotation.</title>
        <authorList>
            <consortium name="The Broad Institute Genomics Platform"/>
            <consortium name="The Broad Institute Genome Sequencing Center for Infectious Disease"/>
            <person name="Wu L."/>
            <person name="Ma J."/>
        </authorList>
    </citation>
    <scope>NUCLEOTIDE SEQUENCE [LARGE SCALE GENOMIC DNA]</scope>
    <source>
        <strain evidence="3 4">JCM 4788</strain>
    </source>
</reference>
<feature type="domain" description="HTH cro/C1-type" evidence="2">
    <location>
        <begin position="35"/>
        <end position="88"/>
    </location>
</feature>
<protein>
    <submittedName>
        <fullName evidence="3">Helix-turn-helix transcriptional regulator</fullName>
    </submittedName>
</protein>
<dbReference type="Proteomes" id="UP001500879">
    <property type="component" value="Unassembled WGS sequence"/>
</dbReference>
<dbReference type="Gene3D" id="1.10.260.40">
    <property type="entry name" value="lambda repressor-like DNA-binding domains"/>
    <property type="match status" value="1"/>
</dbReference>
<evidence type="ECO:0000313" key="3">
    <source>
        <dbReference type="EMBL" id="GAA0396002.1"/>
    </source>
</evidence>
<dbReference type="SMART" id="SM00530">
    <property type="entry name" value="HTH_XRE"/>
    <property type="match status" value="1"/>
</dbReference>
<organism evidence="3 4">
    <name type="scientific">Streptomyces luteireticuli</name>
    <dbReference type="NCBI Taxonomy" id="173858"/>
    <lineage>
        <taxon>Bacteria</taxon>
        <taxon>Bacillati</taxon>
        <taxon>Actinomycetota</taxon>
        <taxon>Actinomycetes</taxon>
        <taxon>Kitasatosporales</taxon>
        <taxon>Streptomycetaceae</taxon>
        <taxon>Streptomyces</taxon>
    </lineage>
</organism>
<dbReference type="InterPro" id="IPR001387">
    <property type="entry name" value="Cro/C1-type_HTH"/>
</dbReference>
<dbReference type="SUPFAM" id="SSF47413">
    <property type="entry name" value="lambda repressor-like DNA-binding domains"/>
    <property type="match status" value="1"/>
</dbReference>
<gene>
    <name evidence="3" type="ORF">GCM10010357_16350</name>
</gene>
<dbReference type="EMBL" id="BAAABX010000015">
    <property type="protein sequence ID" value="GAA0396002.1"/>
    <property type="molecule type" value="Genomic_DNA"/>
</dbReference>
<evidence type="ECO:0000259" key="2">
    <source>
        <dbReference type="PROSITE" id="PS50943"/>
    </source>
</evidence>
<dbReference type="Pfam" id="PF13560">
    <property type="entry name" value="HTH_31"/>
    <property type="match status" value="1"/>
</dbReference>
<proteinExistence type="predicted"/>
<evidence type="ECO:0000256" key="1">
    <source>
        <dbReference type="SAM" id="MobiDB-lite"/>
    </source>
</evidence>
<dbReference type="InterPro" id="IPR043917">
    <property type="entry name" value="DUF5753"/>
</dbReference>
<feature type="region of interest" description="Disordered" evidence="1">
    <location>
        <begin position="1"/>
        <end position="20"/>
    </location>
</feature>
<dbReference type="RefSeq" id="WP_344021489.1">
    <property type="nucleotide sequence ID" value="NZ_BAAABX010000015.1"/>
</dbReference>
<accession>A0ABN0YHR8</accession>
<keyword evidence="4" id="KW-1185">Reference proteome</keyword>
<sequence length="311" mass="35199">MSAAPKPDTPSGASVVGLPSDPKRAAAARLLGDLLRRLRQERGLGLKDVAPVIRGSVSKVSRLERGESPPKDRDVYDLLHHYRVPSGLYAEAEELLRQTRNEEWWQHFTDVTPDFLKRLISLEGSAEKIYTYETHVVPGLLQTPDYTQVLIRAAMHDEPPSATARRVGLRQGRKAMFEHGRPRVVALLDEAVLYRLVGSPAVMREQFQYLLEIGRRPHINIRIVPFDRAADAVPLYPITHLFFDDGGPPELVYVEHIDSARYLTRPREIDQYRHVLNRLSSAAADRRSSESRLAEAVDRYRAMEDEAAARA</sequence>
<dbReference type="Pfam" id="PF19054">
    <property type="entry name" value="DUF5753"/>
    <property type="match status" value="1"/>
</dbReference>
<dbReference type="PROSITE" id="PS50943">
    <property type="entry name" value="HTH_CROC1"/>
    <property type="match status" value="1"/>
</dbReference>
<evidence type="ECO:0000313" key="4">
    <source>
        <dbReference type="Proteomes" id="UP001500879"/>
    </source>
</evidence>
<dbReference type="InterPro" id="IPR010982">
    <property type="entry name" value="Lambda_DNA-bd_dom_sf"/>
</dbReference>